<comment type="caution">
    <text evidence="2">The sequence shown here is derived from an EMBL/GenBank/DDBJ whole genome shotgun (WGS) entry which is preliminary data.</text>
</comment>
<name>A0A366LQ63_9ACTN</name>
<protein>
    <recommendedName>
        <fullName evidence="4">Transposase</fullName>
    </recommendedName>
</protein>
<feature type="region of interest" description="Disordered" evidence="1">
    <location>
        <begin position="41"/>
        <end position="65"/>
    </location>
</feature>
<sequence>MRRHDTFLSGTPCTAAPAPAAYANVPCRPIRAVKPRKIAPEPNFREHAALDHHEGTARDHPARAYGELRRPLRELKRHRAVATHYGRLAVRYEATVQIAAINGWSQPPARARPRRA</sequence>
<organism evidence="2 3">
    <name type="scientific">Spongiactinospora rosea</name>
    <dbReference type="NCBI Taxonomy" id="2248750"/>
    <lineage>
        <taxon>Bacteria</taxon>
        <taxon>Bacillati</taxon>
        <taxon>Actinomycetota</taxon>
        <taxon>Actinomycetes</taxon>
        <taxon>Streptosporangiales</taxon>
        <taxon>Streptosporangiaceae</taxon>
        <taxon>Spongiactinospora</taxon>
    </lineage>
</organism>
<evidence type="ECO:0008006" key="4">
    <source>
        <dbReference type="Google" id="ProtNLM"/>
    </source>
</evidence>
<feature type="compositionally biased region" description="Basic and acidic residues" evidence="1">
    <location>
        <begin position="43"/>
        <end position="65"/>
    </location>
</feature>
<evidence type="ECO:0000256" key="1">
    <source>
        <dbReference type="SAM" id="MobiDB-lite"/>
    </source>
</evidence>
<evidence type="ECO:0000313" key="2">
    <source>
        <dbReference type="EMBL" id="RBQ15673.1"/>
    </source>
</evidence>
<dbReference type="AlphaFoldDB" id="A0A366LQ63"/>
<dbReference type="EMBL" id="QMEY01000021">
    <property type="protein sequence ID" value="RBQ15673.1"/>
    <property type="molecule type" value="Genomic_DNA"/>
</dbReference>
<reference evidence="2 3" key="1">
    <citation type="submission" date="2018-06" db="EMBL/GenBank/DDBJ databases">
        <title>Sphaerisporangium craniellae sp. nov., isolated from a marine sponge in the South China Sea.</title>
        <authorList>
            <person name="Li L."/>
        </authorList>
    </citation>
    <scope>NUCLEOTIDE SEQUENCE [LARGE SCALE GENOMIC DNA]</scope>
    <source>
        <strain evidence="2 3">LHW63015</strain>
    </source>
</reference>
<accession>A0A366LQ63</accession>
<keyword evidence="3" id="KW-1185">Reference proteome</keyword>
<dbReference type="Proteomes" id="UP000253303">
    <property type="component" value="Unassembled WGS sequence"/>
</dbReference>
<gene>
    <name evidence="2" type="ORF">DP939_33835</name>
</gene>
<proteinExistence type="predicted"/>
<evidence type="ECO:0000313" key="3">
    <source>
        <dbReference type="Proteomes" id="UP000253303"/>
    </source>
</evidence>